<evidence type="ECO:0000256" key="2">
    <source>
        <dbReference type="SAM" id="MobiDB-lite"/>
    </source>
</evidence>
<dbReference type="InterPro" id="IPR053178">
    <property type="entry name" value="Osmoadaptation_assoc"/>
</dbReference>
<organism evidence="3 4">
    <name type="scientific">Lasiosphaeris hirsuta</name>
    <dbReference type="NCBI Taxonomy" id="260670"/>
    <lineage>
        <taxon>Eukaryota</taxon>
        <taxon>Fungi</taxon>
        <taxon>Dikarya</taxon>
        <taxon>Ascomycota</taxon>
        <taxon>Pezizomycotina</taxon>
        <taxon>Sordariomycetes</taxon>
        <taxon>Sordariomycetidae</taxon>
        <taxon>Sordariales</taxon>
        <taxon>Lasiosphaeriaceae</taxon>
        <taxon>Lasiosphaeris</taxon>
    </lineage>
</organism>
<evidence type="ECO:0000313" key="4">
    <source>
        <dbReference type="Proteomes" id="UP001172102"/>
    </source>
</evidence>
<keyword evidence="4" id="KW-1185">Reference proteome</keyword>
<keyword evidence="1" id="KW-0539">Nucleus</keyword>
<reference evidence="3" key="1">
    <citation type="submission" date="2023-06" db="EMBL/GenBank/DDBJ databases">
        <title>Genome-scale phylogeny and comparative genomics of the fungal order Sordariales.</title>
        <authorList>
            <consortium name="Lawrence Berkeley National Laboratory"/>
            <person name="Hensen N."/>
            <person name="Bonometti L."/>
            <person name="Westerberg I."/>
            <person name="Brannstrom I.O."/>
            <person name="Guillou S."/>
            <person name="Cros-Aarteil S."/>
            <person name="Calhoun S."/>
            <person name="Haridas S."/>
            <person name="Kuo A."/>
            <person name="Mondo S."/>
            <person name="Pangilinan J."/>
            <person name="Riley R."/>
            <person name="Labutti K."/>
            <person name="Andreopoulos B."/>
            <person name="Lipzen A."/>
            <person name="Chen C."/>
            <person name="Yanf M."/>
            <person name="Daum C."/>
            <person name="Ng V."/>
            <person name="Clum A."/>
            <person name="Steindorff A."/>
            <person name="Ohm R."/>
            <person name="Martin F."/>
            <person name="Silar P."/>
            <person name="Natvig D."/>
            <person name="Lalanne C."/>
            <person name="Gautier V."/>
            <person name="Ament-Velasquez S.L."/>
            <person name="Kruys A."/>
            <person name="Hutchinson M.I."/>
            <person name="Powell A.J."/>
            <person name="Barry K."/>
            <person name="Miller A.N."/>
            <person name="Grigoriev I.V."/>
            <person name="Debuchy R."/>
            <person name="Gladieux P."/>
            <person name="Thoren M.H."/>
            <person name="Johannesson H."/>
        </authorList>
    </citation>
    <scope>NUCLEOTIDE SEQUENCE</scope>
    <source>
        <strain evidence="3">SMH4607-1</strain>
    </source>
</reference>
<dbReference type="InterPro" id="IPR021858">
    <property type="entry name" value="Fun_TF"/>
</dbReference>
<evidence type="ECO:0000256" key="1">
    <source>
        <dbReference type="ARBA" id="ARBA00023242"/>
    </source>
</evidence>
<dbReference type="Pfam" id="PF11951">
    <property type="entry name" value="Fungal_trans_2"/>
    <property type="match status" value="1"/>
</dbReference>
<dbReference type="AlphaFoldDB" id="A0AA40A143"/>
<protein>
    <submittedName>
        <fullName evidence="3">Uncharacterized protein</fullName>
    </submittedName>
</protein>
<dbReference type="Proteomes" id="UP001172102">
    <property type="component" value="Unassembled WGS sequence"/>
</dbReference>
<name>A0AA40A143_9PEZI</name>
<comment type="caution">
    <text evidence="3">The sequence shown here is derived from an EMBL/GenBank/DDBJ whole genome shotgun (WGS) entry which is preliminary data.</text>
</comment>
<dbReference type="PANTHER" id="PTHR38111">
    <property type="entry name" value="ZN(2)-C6 FUNGAL-TYPE DOMAIN-CONTAINING PROTEIN-RELATED"/>
    <property type="match status" value="1"/>
</dbReference>
<gene>
    <name evidence="3" type="ORF">B0H67DRAFT_587282</name>
</gene>
<dbReference type="EMBL" id="JAUKUA010000006">
    <property type="protein sequence ID" value="KAK0707324.1"/>
    <property type="molecule type" value="Genomic_DNA"/>
</dbReference>
<proteinExistence type="predicted"/>
<dbReference type="PANTHER" id="PTHR38111:SF6">
    <property type="entry name" value="FINGER DOMAIN PROTEIN, PUTATIVE (AFU_ORTHOLOGUE AFUA_8G01940)-RELATED"/>
    <property type="match status" value="1"/>
</dbReference>
<evidence type="ECO:0000313" key="3">
    <source>
        <dbReference type="EMBL" id="KAK0707324.1"/>
    </source>
</evidence>
<feature type="region of interest" description="Disordered" evidence="2">
    <location>
        <begin position="1"/>
        <end position="25"/>
    </location>
</feature>
<accession>A0AA40A143</accession>
<sequence>MMRDNNPDSEFSFITYEGPKLPRDPKTRTLIRRRAMKDVAASRKQRGEYSRQNVNRRQFPVVVDSEETEGIPYKSTTTPLEIYPCPRESSVVTVEDLSILLCLAPLTGLRLGLARLARSPSGSIRIADFSPAPRLGSSKLFSFIPSRYGQVSALTHATDCVVAKFRSLMGLESPGGESGVLVHYSKALRALQAALDDEEQRFTPETLCATQLLGVFELLSVNGMPHSWMRHVGGATRLIEVRGVDAFKSEFEMALLTAHVGPAITEAFLSNKPSFLASPAWHRILYTAILNDASLTPQADLVLALWGQLVSGPEIFKRTTDLICAAVPPQQTDIDDVINRILRDRASLAKWLSMAQQRLGLPVEGGAAVFPPGELDATQLALRGTYATCMILKGRLLVALAPARFRELEAECQEMAARIMSLGKQSGGYVGGGLVGSLLMSQGSWIALAIVKTKAIWAGEAGGGMIEREKFGAWCRAMGRTLPR</sequence>